<dbReference type="EMBL" id="JABAIK010000013">
    <property type="protein sequence ID" value="NLS13876.1"/>
    <property type="molecule type" value="Genomic_DNA"/>
</dbReference>
<comment type="caution">
    <text evidence="7">The sequence shown here is derived from an EMBL/GenBank/DDBJ whole genome shotgun (WGS) entry which is preliminary data.</text>
</comment>
<dbReference type="EC" id="2.5.1.25" evidence="1"/>
<keyword evidence="4" id="KW-0819">tRNA processing</keyword>
<reference evidence="7 8" key="1">
    <citation type="submission" date="2020-04" db="EMBL/GenBank/DDBJ databases">
        <title>Vibrio sp. SM6, a novel species isolated from seawater.</title>
        <authorList>
            <person name="Wang X."/>
        </authorList>
    </citation>
    <scope>NUCLEOTIDE SEQUENCE [LARGE SCALE GENOMIC DNA]</scope>
    <source>
        <strain evidence="7 8">SM6</strain>
    </source>
</reference>
<evidence type="ECO:0000256" key="3">
    <source>
        <dbReference type="ARBA" id="ARBA00022691"/>
    </source>
</evidence>
<evidence type="ECO:0000256" key="5">
    <source>
        <dbReference type="ARBA" id="ARBA00034489"/>
    </source>
</evidence>
<evidence type="ECO:0000313" key="8">
    <source>
        <dbReference type="Proteomes" id="UP000535589"/>
    </source>
</evidence>
<evidence type="ECO:0000259" key="6">
    <source>
        <dbReference type="SMART" id="SM01144"/>
    </source>
</evidence>
<evidence type="ECO:0000256" key="4">
    <source>
        <dbReference type="ARBA" id="ARBA00022694"/>
    </source>
</evidence>
<protein>
    <recommendedName>
        <fullName evidence="1">tRNA-uridine aminocarboxypropyltransferase</fullName>
        <ecNumber evidence="1">2.5.1.25</ecNumber>
    </recommendedName>
</protein>
<organism evidence="7 8">
    <name type="scientific">Vibrio agarilyticus</name>
    <dbReference type="NCBI Taxonomy" id="2726741"/>
    <lineage>
        <taxon>Bacteria</taxon>
        <taxon>Pseudomonadati</taxon>
        <taxon>Pseudomonadota</taxon>
        <taxon>Gammaproteobacteria</taxon>
        <taxon>Vibrionales</taxon>
        <taxon>Vibrionaceae</taxon>
        <taxon>Vibrio</taxon>
    </lineage>
</organism>
<dbReference type="InterPro" id="IPR005636">
    <property type="entry name" value="DTW"/>
</dbReference>
<evidence type="ECO:0000256" key="2">
    <source>
        <dbReference type="ARBA" id="ARBA00022679"/>
    </source>
</evidence>
<gene>
    <name evidence="7" type="ORF">HGP28_13355</name>
</gene>
<dbReference type="GO" id="GO:0016432">
    <property type="term" value="F:tRNA-uridine aminocarboxypropyltransferase activity"/>
    <property type="evidence" value="ECO:0007669"/>
    <property type="project" value="UniProtKB-EC"/>
</dbReference>
<dbReference type="PANTHER" id="PTHR21392">
    <property type="entry name" value="TRNA-URIDINE AMINOCARBOXYPROPYLTRANSFERASE 2"/>
    <property type="match status" value="1"/>
</dbReference>
<dbReference type="AlphaFoldDB" id="A0A7X8TSK9"/>
<sequence length="206" mass="23492">MSRYCDQCGKARKACLCASIRRIPSDSDVIILQHSSEVHRALGTARILALSLERCTLLVGEDFSQCDALNALINDEHYQCCVLFPSEQAHRVNNENTWRDVNKPLRIIILDGTWKKAYKMWQLATNLHHLTMIQLPLDLIGNYRIRKAPTANSLSTVEAGFHLLRLIEPQRDFSPLMDAFDAMIAYQIAQMPEGVFERNYSDSNRA</sequence>
<name>A0A7X8TSK9_9VIBR</name>
<keyword evidence="3" id="KW-0949">S-adenosyl-L-methionine</keyword>
<accession>A0A7X8TSK9</accession>
<evidence type="ECO:0000313" key="7">
    <source>
        <dbReference type="EMBL" id="NLS13876.1"/>
    </source>
</evidence>
<dbReference type="RefSeq" id="WP_168837034.1">
    <property type="nucleotide sequence ID" value="NZ_JABAIK010000013.1"/>
</dbReference>
<evidence type="ECO:0000256" key="1">
    <source>
        <dbReference type="ARBA" id="ARBA00012386"/>
    </source>
</evidence>
<proteinExistence type="inferred from homology"/>
<keyword evidence="2" id="KW-0808">Transferase</keyword>
<comment type="similarity">
    <text evidence="5">Belongs to the TDD superfamily. DTWD2 family.</text>
</comment>
<dbReference type="PANTHER" id="PTHR21392:SF0">
    <property type="entry name" value="TRNA-URIDINE AMINOCARBOXYPROPYLTRANSFERASE 2"/>
    <property type="match status" value="1"/>
</dbReference>
<dbReference type="GO" id="GO:0008033">
    <property type="term" value="P:tRNA processing"/>
    <property type="evidence" value="ECO:0007669"/>
    <property type="project" value="UniProtKB-KW"/>
</dbReference>
<dbReference type="InterPro" id="IPR039262">
    <property type="entry name" value="DTWD2/TAPT"/>
</dbReference>
<dbReference type="Pfam" id="PF03942">
    <property type="entry name" value="DTW"/>
    <property type="match status" value="1"/>
</dbReference>
<dbReference type="SMART" id="SM01144">
    <property type="entry name" value="DTW"/>
    <property type="match status" value="1"/>
</dbReference>
<keyword evidence="8" id="KW-1185">Reference proteome</keyword>
<dbReference type="Proteomes" id="UP000535589">
    <property type="component" value="Unassembled WGS sequence"/>
</dbReference>
<feature type="domain" description="DTW" evidence="6">
    <location>
        <begin position="1"/>
        <end position="192"/>
    </location>
</feature>